<dbReference type="Pfam" id="PF01094">
    <property type="entry name" value="ANF_receptor"/>
    <property type="match status" value="3"/>
</dbReference>
<evidence type="ECO:0000256" key="6">
    <source>
        <dbReference type="ARBA" id="ARBA00023180"/>
    </source>
</evidence>
<evidence type="ECO:0000256" key="5">
    <source>
        <dbReference type="ARBA" id="ARBA00023170"/>
    </source>
</evidence>
<dbReference type="InterPro" id="IPR050726">
    <property type="entry name" value="mGluR"/>
</dbReference>
<keyword evidence="9" id="KW-1185">Reference proteome</keyword>
<evidence type="ECO:0000313" key="9">
    <source>
        <dbReference type="Proteomes" id="UP001152795"/>
    </source>
</evidence>
<name>A0A7D9DWW7_PARCT</name>
<feature type="domain" description="Receptor ligand binding region" evidence="7">
    <location>
        <begin position="59"/>
        <end position="419"/>
    </location>
</feature>
<keyword evidence="2" id="KW-0812">Transmembrane</keyword>
<evidence type="ECO:0000259" key="7">
    <source>
        <dbReference type="Pfam" id="PF01094"/>
    </source>
</evidence>
<evidence type="ECO:0000256" key="1">
    <source>
        <dbReference type="ARBA" id="ARBA00004141"/>
    </source>
</evidence>
<feature type="domain" description="Receptor ligand binding region" evidence="7">
    <location>
        <begin position="900"/>
        <end position="1247"/>
    </location>
</feature>
<keyword evidence="6" id="KW-0325">Glycoprotein</keyword>
<dbReference type="GO" id="GO:0016020">
    <property type="term" value="C:membrane"/>
    <property type="evidence" value="ECO:0007669"/>
    <property type="project" value="UniProtKB-SubCell"/>
</dbReference>
<keyword evidence="3" id="KW-1133">Transmembrane helix</keyword>
<keyword evidence="4" id="KW-0472">Membrane</keyword>
<comment type="subcellular location">
    <subcellularLocation>
        <location evidence="1">Membrane</location>
        <topology evidence="1">Multi-pass membrane protein</topology>
    </subcellularLocation>
</comment>
<organism evidence="8 9">
    <name type="scientific">Paramuricea clavata</name>
    <name type="common">Red gorgonian</name>
    <name type="synonym">Violescent sea-whip</name>
    <dbReference type="NCBI Taxonomy" id="317549"/>
    <lineage>
        <taxon>Eukaryota</taxon>
        <taxon>Metazoa</taxon>
        <taxon>Cnidaria</taxon>
        <taxon>Anthozoa</taxon>
        <taxon>Octocorallia</taxon>
        <taxon>Malacalcyonacea</taxon>
        <taxon>Plexauridae</taxon>
        <taxon>Paramuricea</taxon>
    </lineage>
</organism>
<dbReference type="GO" id="GO:0004930">
    <property type="term" value="F:G protein-coupled receptor activity"/>
    <property type="evidence" value="ECO:0007669"/>
    <property type="project" value="InterPro"/>
</dbReference>
<dbReference type="InterPro" id="IPR000337">
    <property type="entry name" value="GPCR_3"/>
</dbReference>
<dbReference type="Proteomes" id="UP001152795">
    <property type="component" value="Unassembled WGS sequence"/>
</dbReference>
<dbReference type="PRINTS" id="PR00248">
    <property type="entry name" value="GPCRMGR"/>
</dbReference>
<dbReference type="OrthoDB" id="5984008at2759"/>
<evidence type="ECO:0000256" key="4">
    <source>
        <dbReference type="ARBA" id="ARBA00023136"/>
    </source>
</evidence>
<keyword evidence="5 8" id="KW-0675">Receptor</keyword>
<dbReference type="SUPFAM" id="SSF53822">
    <property type="entry name" value="Periplasmic binding protein-like I"/>
    <property type="match status" value="3"/>
</dbReference>
<reference evidence="8" key="1">
    <citation type="submission" date="2020-04" db="EMBL/GenBank/DDBJ databases">
        <authorList>
            <person name="Alioto T."/>
            <person name="Alioto T."/>
            <person name="Gomez Garrido J."/>
        </authorList>
    </citation>
    <scope>NUCLEOTIDE SEQUENCE</scope>
    <source>
        <strain evidence="8">A484AB</strain>
    </source>
</reference>
<proteinExistence type="predicted"/>
<dbReference type="EMBL" id="CACRXK020002661">
    <property type="protein sequence ID" value="CAB3995417.1"/>
    <property type="molecule type" value="Genomic_DNA"/>
</dbReference>
<evidence type="ECO:0000256" key="2">
    <source>
        <dbReference type="ARBA" id="ARBA00022692"/>
    </source>
</evidence>
<protein>
    <submittedName>
        <fullName evidence="8">Glutamate receptor</fullName>
    </submittedName>
</protein>
<accession>A0A7D9DWW7</accession>
<dbReference type="PANTHER" id="PTHR24060">
    <property type="entry name" value="METABOTROPIC GLUTAMATE RECEPTOR"/>
    <property type="match status" value="1"/>
</dbReference>
<sequence length="1349" mass="149993">MEYNGIYGLFLYLICFTEIILGNTSNSTKPDKIKIKLGFVAPLDNRLAATATLGRELDSVFRLAIEVINDRARKEGSKIELETDFSSQVKDSGYNDQYQCREIAKQFVADSKIVGVVGAFRSTCSIELNQYFKTKSPTLTQISYGSTAIELSDKLNYPRFFRTVPSDIHQAEALADIIKMYKWKKVSTIATGDHDGQDFANAFQNEMKKRNVNVVDSARFNRGDTSQIVQQKVEQIKKGETRINVISALPNDAFTALHQVQQLGMTGEGWVWLASDKVTAAPLRNEPTLQEALNGLVGLTVKAGSGAKYLDLLVLWSHKEEGKYPGVIWSYDQEPQMSLFAPQVYNAVSAYFKAFDKLARRGIIQPGESYARLRSIVYGELQKFNAPNKENGFDSATGAPSYFDQYQDAPPCYDIVNLVNKEWKKVGYWSRARSGLSLQPGKIRWGGDTMQPPSDEGKPGKITMKIGFITPFYPALSGLADLGKQYLEGFQTALEMFNHDDTLAVDFLGIELDSGEKPSQSCQDIASTFAKSDVVAVIGAYRSICSMKAADILGTNDNMIPQISYASTSSKLSEVSSTYKYFFRTAPSNVDQAIAIVALVKLYKWKKVCTIATNDAYGQDLTELVLAELSKTNVSVTVTEKFQTKAHAGIVRPKVAKLKRAGCHVGLVFMVRNDAEVVFQQLKELDMVGKGWIWIGSDKSTTSVFDDATNLQDGMQGVVGIHPRHGEGRLFDQFMLALARREASRYPGKKHSHSKTTYLPHLFDAVHGMALELSELARKEIITSKSKIIDMRKALYDKLKRANKKIAGFPSSIGGVDTMYFDKKHTGPPAFEVVNLVGKQWKTVGYYIPQTKSISLFRDPIFPGGVTIPIVGPVKPSYKIAAFFPTSQSFGPIADLAEEWKSAFKIAVKTINSDSVYNIRLEYDIIETAVDVDSCRTRAAMLAPDVDMIIGEARSECSIAISRQTNHSVIPQISYASTSPFLSDKTKYPYFFRTCPSDAHQAKALSELVMAHDWQTLGTIAVKDEYSLELIRRTEKELVANDIMLEAKELMTPRKFEDVEEHLSNIKDSKMAVNLVVSRTDDAEKIFQTAIDMGMTGKGWTWLGSDGSTSSTFKRSPNLQSAMQGMVGTRPRGGKGSIYEKFLKEWKNSERNEFPGIIHTSRTEQVSAYVPQVFDAVLAYATALQRLYEVDLINEKTSRKVLRKHLVNELRKMDNEKTGFNGATGSKQYFSEKQDGVPVYDVVNLNGESWVKVGSYTPEDGLQLTGHIVWSGGGLSTPSEHQPQVVPATTNVQEIVDKKVLLALCVIFAIFTLAVIIAVILWIVTKFKCCCKKEEGYVNGQAVKNNINR</sequence>
<comment type="caution">
    <text evidence="8">The sequence shown here is derived from an EMBL/GenBank/DDBJ whole genome shotgun (WGS) entry which is preliminary data.</text>
</comment>
<gene>
    <name evidence="8" type="ORF">PACLA_8A006125</name>
</gene>
<feature type="domain" description="Receptor ligand binding region" evidence="7">
    <location>
        <begin position="488"/>
        <end position="838"/>
    </location>
</feature>
<dbReference type="Gene3D" id="3.40.50.2300">
    <property type="match status" value="6"/>
</dbReference>
<evidence type="ECO:0000256" key="3">
    <source>
        <dbReference type="ARBA" id="ARBA00022989"/>
    </source>
</evidence>
<evidence type="ECO:0000313" key="8">
    <source>
        <dbReference type="EMBL" id="CAB3995417.1"/>
    </source>
</evidence>
<dbReference type="InterPro" id="IPR028082">
    <property type="entry name" value="Peripla_BP_I"/>
</dbReference>
<dbReference type="InterPro" id="IPR001828">
    <property type="entry name" value="ANF_lig-bd_rcpt"/>
</dbReference>